<comment type="caution">
    <text evidence="1">The sequence shown here is derived from an EMBL/GenBank/DDBJ whole genome shotgun (WGS) entry which is preliminary data.</text>
</comment>
<sequence>MRRIASMAQGYQICHCEERSDVAISQNPTGQQGSHRRNRNCLHEIAPQGHFLALRAQGATAPLGPRND</sequence>
<proteinExistence type="predicted"/>
<name>A0ABV1G9U3_9FIRM</name>
<evidence type="ECO:0000313" key="2">
    <source>
        <dbReference type="Proteomes" id="UP001491552"/>
    </source>
</evidence>
<accession>A0ABV1G9U3</accession>
<protein>
    <submittedName>
        <fullName evidence="1">Uncharacterized protein</fullName>
    </submittedName>
</protein>
<dbReference type="Proteomes" id="UP001491552">
    <property type="component" value="Unassembled WGS sequence"/>
</dbReference>
<reference evidence="1 2" key="1">
    <citation type="submission" date="2024-03" db="EMBL/GenBank/DDBJ databases">
        <title>Human intestinal bacterial collection.</title>
        <authorList>
            <person name="Pauvert C."/>
            <person name="Hitch T.C.A."/>
            <person name="Clavel T."/>
        </authorList>
    </citation>
    <scope>NUCLEOTIDE SEQUENCE [LARGE SCALE GENOMIC DNA]</scope>
    <source>
        <strain evidence="1 2">CLA-AA-H192</strain>
    </source>
</reference>
<keyword evidence="2" id="KW-1185">Reference proteome</keyword>
<dbReference type="EMBL" id="JBBMFF010000264">
    <property type="protein sequence ID" value="MEQ2512201.1"/>
    <property type="molecule type" value="Genomic_DNA"/>
</dbReference>
<evidence type="ECO:0000313" key="1">
    <source>
        <dbReference type="EMBL" id="MEQ2512201.1"/>
    </source>
</evidence>
<gene>
    <name evidence="1" type="ORF">WMO66_13275</name>
</gene>
<feature type="non-terminal residue" evidence="1">
    <location>
        <position position="68"/>
    </location>
</feature>
<organism evidence="1 2">
    <name type="scientific">Faecousia intestinalis</name>
    <dbReference type="NCBI Taxonomy" id="3133167"/>
    <lineage>
        <taxon>Bacteria</taxon>
        <taxon>Bacillati</taxon>
        <taxon>Bacillota</taxon>
        <taxon>Clostridia</taxon>
        <taxon>Eubacteriales</taxon>
        <taxon>Oscillospiraceae</taxon>
        <taxon>Faecousia</taxon>
    </lineage>
</organism>
<dbReference type="RefSeq" id="WP_349136886.1">
    <property type="nucleotide sequence ID" value="NZ_JBBMFF010000264.1"/>
</dbReference>